<evidence type="ECO:0000259" key="8">
    <source>
        <dbReference type="Pfam" id="PF04039"/>
    </source>
</evidence>
<feature type="transmembrane region" description="Helical" evidence="7">
    <location>
        <begin position="211"/>
        <end position="228"/>
    </location>
</feature>
<evidence type="ECO:0000313" key="11">
    <source>
        <dbReference type="Proteomes" id="UP001231616"/>
    </source>
</evidence>
<feature type="transmembrane region" description="Helical" evidence="7">
    <location>
        <begin position="55"/>
        <end position="74"/>
    </location>
</feature>
<dbReference type="PANTHER" id="PTHR33932:SF4">
    <property type="entry name" value="NA(+)_H(+) ANTIPORTER SUBUNIT B"/>
    <property type="match status" value="1"/>
</dbReference>
<keyword evidence="5 7" id="KW-1133">Transmembrane helix</keyword>
<proteinExistence type="inferred from homology"/>
<keyword evidence="11" id="KW-1185">Reference proteome</keyword>
<organism evidence="10 11">
    <name type="scientific">Alkalimonas collagenimarina</name>
    <dbReference type="NCBI Taxonomy" id="400390"/>
    <lineage>
        <taxon>Bacteria</taxon>
        <taxon>Pseudomonadati</taxon>
        <taxon>Pseudomonadota</taxon>
        <taxon>Gammaproteobacteria</taxon>
        <taxon>Alkalimonas</taxon>
    </lineage>
</organism>
<comment type="subcellular location">
    <subcellularLocation>
        <location evidence="1">Cell membrane</location>
        <topology evidence="1">Multi-pass membrane protein</topology>
    </subcellularLocation>
</comment>
<feature type="transmembrane region" description="Helical" evidence="7">
    <location>
        <begin position="240"/>
        <end position="262"/>
    </location>
</feature>
<dbReference type="Pfam" id="PF04039">
    <property type="entry name" value="MnhB"/>
    <property type="match status" value="1"/>
</dbReference>
<keyword evidence="3" id="KW-1003">Cell membrane</keyword>
<feature type="domain" description="MrpA C-terminal/MbhD" evidence="9">
    <location>
        <begin position="14"/>
        <end position="77"/>
    </location>
</feature>
<evidence type="ECO:0000259" key="9">
    <source>
        <dbReference type="Pfam" id="PF13244"/>
    </source>
</evidence>
<dbReference type="Proteomes" id="UP001231616">
    <property type="component" value="Unassembled WGS sequence"/>
</dbReference>
<accession>A0ABT9GYT8</accession>
<evidence type="ECO:0000256" key="5">
    <source>
        <dbReference type="ARBA" id="ARBA00022989"/>
    </source>
</evidence>
<dbReference type="EMBL" id="JAUZVZ010000010">
    <property type="protein sequence ID" value="MDP4536219.1"/>
    <property type="molecule type" value="Genomic_DNA"/>
</dbReference>
<feature type="transmembrane region" description="Helical" evidence="7">
    <location>
        <begin position="148"/>
        <end position="168"/>
    </location>
</feature>
<dbReference type="InterPro" id="IPR025383">
    <property type="entry name" value="MrpA_C/MbhD"/>
</dbReference>
<keyword evidence="6 7" id="KW-0472">Membrane</keyword>
<comment type="caution">
    <text evidence="10">The sequence shown here is derived from an EMBL/GenBank/DDBJ whole genome shotgun (WGS) entry which is preliminary data.</text>
</comment>
<evidence type="ECO:0000256" key="4">
    <source>
        <dbReference type="ARBA" id="ARBA00022692"/>
    </source>
</evidence>
<evidence type="ECO:0000256" key="6">
    <source>
        <dbReference type="ARBA" id="ARBA00023136"/>
    </source>
</evidence>
<evidence type="ECO:0000313" key="10">
    <source>
        <dbReference type="EMBL" id="MDP4536219.1"/>
    </source>
</evidence>
<feature type="transmembrane region" description="Helical" evidence="7">
    <location>
        <begin position="94"/>
        <end position="114"/>
    </location>
</feature>
<feature type="transmembrane region" description="Helical" evidence="7">
    <location>
        <begin position="282"/>
        <end position="304"/>
    </location>
</feature>
<evidence type="ECO:0000256" key="2">
    <source>
        <dbReference type="ARBA" id="ARBA00009425"/>
    </source>
</evidence>
<keyword evidence="4 7" id="KW-0812">Transmembrane</keyword>
<feature type="transmembrane region" description="Helical" evidence="7">
    <location>
        <begin position="30"/>
        <end position="49"/>
    </location>
</feature>
<gene>
    <name evidence="10" type="ORF">Q3O60_08470</name>
</gene>
<feature type="transmembrane region" description="Helical" evidence="7">
    <location>
        <begin position="6"/>
        <end position="23"/>
    </location>
</feature>
<dbReference type="InterPro" id="IPR050622">
    <property type="entry name" value="CPA3_antiporter_subunitB"/>
</dbReference>
<feature type="transmembrane region" description="Helical" evidence="7">
    <location>
        <begin position="189"/>
        <end position="205"/>
    </location>
</feature>
<reference evidence="10 11" key="1">
    <citation type="submission" date="2023-08" db="EMBL/GenBank/DDBJ databases">
        <authorList>
            <person name="Joshi A."/>
            <person name="Thite S."/>
        </authorList>
    </citation>
    <scope>NUCLEOTIDE SEQUENCE [LARGE SCALE GENOMIC DNA]</scope>
    <source>
        <strain evidence="10 11">AC40</strain>
    </source>
</reference>
<feature type="domain" description="Na+/H+ antiporter MnhB subunit-related protein" evidence="8">
    <location>
        <begin position="186"/>
        <end position="300"/>
    </location>
</feature>
<name>A0ABT9GYT8_9GAMM</name>
<dbReference type="PANTHER" id="PTHR33932">
    <property type="entry name" value="NA(+)/H(+) ANTIPORTER SUBUNIT B"/>
    <property type="match status" value="1"/>
</dbReference>
<sequence>MSGDFWFDTILGLVLLTLALATVRAQQLAAAVMIFVVFGLILAVAWARLGAADLALAEAAIGAGLTGALLFSALARQAKAESAPVSKSSSRSSWLVLLLSLMLTGILCFSLWWVPLQPEHHLMPLALEHLANSGTEHPVTAVLLNFRAWDTLLELIVLLLALMGARLVSSPMLQTPQRWPLASQWSKRLAPLLILVAFFVLWRGATAPGGAFQAGALLAAAAVVLRLNHQLPPLHWRYGWVRLIVLSGVLAFVVAGIASALLQYQPALLIHWLEWPLWLAKPLILFIELCATLAIGLTLTLLVVGEPEELSS</sequence>
<dbReference type="RefSeq" id="WP_305893486.1">
    <property type="nucleotide sequence ID" value="NZ_JAUZVZ010000010.1"/>
</dbReference>
<protein>
    <submittedName>
        <fullName evidence="10">DUF4040 domain-containing protein</fullName>
    </submittedName>
</protein>
<evidence type="ECO:0000256" key="3">
    <source>
        <dbReference type="ARBA" id="ARBA00022475"/>
    </source>
</evidence>
<dbReference type="InterPro" id="IPR007182">
    <property type="entry name" value="MnhB"/>
</dbReference>
<dbReference type="Pfam" id="PF13244">
    <property type="entry name" value="MbhD"/>
    <property type="match status" value="1"/>
</dbReference>
<comment type="similarity">
    <text evidence="2">Belongs to the CPA3 antiporters (TC 2.A.63) subunit B family.</text>
</comment>
<evidence type="ECO:0000256" key="1">
    <source>
        <dbReference type="ARBA" id="ARBA00004651"/>
    </source>
</evidence>
<evidence type="ECO:0000256" key="7">
    <source>
        <dbReference type="SAM" id="Phobius"/>
    </source>
</evidence>